<evidence type="ECO:0000313" key="1">
    <source>
        <dbReference type="EMBL" id="MCH5599611.1"/>
    </source>
</evidence>
<name>A0ABS9SMJ5_9BACT</name>
<comment type="caution">
    <text evidence="1">The sequence shown here is derived from an EMBL/GenBank/DDBJ whole genome shotgun (WGS) entry which is preliminary data.</text>
</comment>
<dbReference type="RefSeq" id="WP_240831651.1">
    <property type="nucleotide sequence ID" value="NZ_JAKWBL010000004.1"/>
</dbReference>
<dbReference type="EMBL" id="JAKWBL010000004">
    <property type="protein sequence ID" value="MCH5599611.1"/>
    <property type="molecule type" value="Genomic_DNA"/>
</dbReference>
<evidence type="ECO:0000313" key="2">
    <source>
        <dbReference type="Proteomes" id="UP001202248"/>
    </source>
</evidence>
<organism evidence="1 2">
    <name type="scientific">Niabella ginsengisoli</name>
    <dbReference type="NCBI Taxonomy" id="522298"/>
    <lineage>
        <taxon>Bacteria</taxon>
        <taxon>Pseudomonadati</taxon>
        <taxon>Bacteroidota</taxon>
        <taxon>Chitinophagia</taxon>
        <taxon>Chitinophagales</taxon>
        <taxon>Chitinophagaceae</taxon>
        <taxon>Niabella</taxon>
    </lineage>
</organism>
<reference evidence="1 2" key="1">
    <citation type="submission" date="2022-02" db="EMBL/GenBank/DDBJ databases">
        <authorList>
            <person name="Min J."/>
        </authorList>
    </citation>
    <scope>NUCLEOTIDE SEQUENCE [LARGE SCALE GENOMIC DNA]</scope>
    <source>
        <strain evidence="1 2">GR10-1</strain>
    </source>
</reference>
<dbReference type="Proteomes" id="UP001202248">
    <property type="component" value="Unassembled WGS sequence"/>
</dbReference>
<gene>
    <name evidence="1" type="ORF">MKP09_17705</name>
</gene>
<keyword evidence="2" id="KW-1185">Reference proteome</keyword>
<proteinExistence type="predicted"/>
<sequence length="73" mass="8495">MKIAMPVDDLVTKMREYFTSESSYPFKNENPFRLDLFSSSQMKSHGENVAAQHELLKTKQLDRVLNGLMIMKK</sequence>
<protein>
    <submittedName>
        <fullName evidence="1">Uncharacterized protein</fullName>
    </submittedName>
</protein>
<accession>A0ABS9SMJ5</accession>